<comment type="similarity">
    <text evidence="1">Belongs to the GatC family.</text>
</comment>
<dbReference type="OrthoDB" id="9813938at2"/>
<reference evidence="2" key="1">
    <citation type="submission" date="2018-10" db="EMBL/GenBank/DDBJ databases">
        <title>Acidithiobacillus sulfuriphilus sp. nov.: an extremely acidophilic sulfur-oxidizing chemolithotroph isolated from a neutral pH environment.</title>
        <authorList>
            <person name="Falagan C."/>
            <person name="Moya-Beltran A."/>
            <person name="Quatrini R."/>
            <person name="Johnson D.B."/>
        </authorList>
    </citation>
    <scope>NUCLEOTIDE SEQUENCE [LARGE SCALE GENOMIC DNA]</scope>
    <source>
        <strain evidence="2">CJ-2</strain>
    </source>
</reference>
<name>A0A3M8S8B6_9PROT</name>
<dbReference type="GO" id="GO:0006412">
    <property type="term" value="P:translation"/>
    <property type="evidence" value="ECO:0007669"/>
    <property type="project" value="UniProtKB-UniRule"/>
</dbReference>
<keyword evidence="1" id="KW-0067">ATP-binding</keyword>
<evidence type="ECO:0000256" key="1">
    <source>
        <dbReference type="HAMAP-Rule" id="MF_00122"/>
    </source>
</evidence>
<keyword evidence="1" id="KW-0648">Protein biosynthesis</keyword>
<dbReference type="EMBL" id="RIZI01000066">
    <property type="protein sequence ID" value="RNF76116.1"/>
    <property type="molecule type" value="Genomic_DNA"/>
</dbReference>
<sequence>MAFDAEAVIRTAHLARISLPTAEVPAVAEQLERIMEMVEALRNVPTGGVGGMAHPLDLEQPLRPDIAQNPDRREALMQNAPAVRDGLFLVPKVIE</sequence>
<dbReference type="NCBIfam" id="TIGR00135">
    <property type="entry name" value="gatC"/>
    <property type="match status" value="1"/>
</dbReference>
<dbReference type="AlphaFoldDB" id="A0A3M8S8B6"/>
<dbReference type="GO" id="GO:0016740">
    <property type="term" value="F:transferase activity"/>
    <property type="evidence" value="ECO:0007669"/>
    <property type="project" value="UniProtKB-KW"/>
</dbReference>
<dbReference type="PANTHER" id="PTHR15004:SF0">
    <property type="entry name" value="GLUTAMYL-TRNA(GLN) AMIDOTRANSFERASE SUBUNIT C, MITOCHONDRIAL"/>
    <property type="match status" value="1"/>
</dbReference>
<proteinExistence type="inferred from homology"/>
<dbReference type="Pfam" id="PF02686">
    <property type="entry name" value="GatC"/>
    <property type="match status" value="1"/>
</dbReference>
<dbReference type="SUPFAM" id="SSF141000">
    <property type="entry name" value="Glu-tRNAGln amidotransferase C subunit"/>
    <property type="match status" value="1"/>
</dbReference>
<dbReference type="GO" id="GO:0006450">
    <property type="term" value="P:regulation of translational fidelity"/>
    <property type="evidence" value="ECO:0007669"/>
    <property type="project" value="InterPro"/>
</dbReference>
<comment type="catalytic activity">
    <reaction evidence="1">
        <text>L-glutamyl-tRNA(Gln) + L-glutamine + ATP + H2O = L-glutaminyl-tRNA(Gln) + L-glutamate + ADP + phosphate + H(+)</text>
        <dbReference type="Rhea" id="RHEA:17521"/>
        <dbReference type="Rhea" id="RHEA-COMP:9681"/>
        <dbReference type="Rhea" id="RHEA-COMP:9684"/>
        <dbReference type="ChEBI" id="CHEBI:15377"/>
        <dbReference type="ChEBI" id="CHEBI:15378"/>
        <dbReference type="ChEBI" id="CHEBI:29985"/>
        <dbReference type="ChEBI" id="CHEBI:30616"/>
        <dbReference type="ChEBI" id="CHEBI:43474"/>
        <dbReference type="ChEBI" id="CHEBI:58359"/>
        <dbReference type="ChEBI" id="CHEBI:78520"/>
        <dbReference type="ChEBI" id="CHEBI:78521"/>
        <dbReference type="ChEBI" id="CHEBI:456216"/>
    </reaction>
</comment>
<keyword evidence="1" id="KW-0436">Ligase</keyword>
<comment type="caution">
    <text evidence="2">The sequence shown here is derived from an EMBL/GenBank/DDBJ whole genome shotgun (WGS) entry which is preliminary data.</text>
</comment>
<evidence type="ECO:0000313" key="2">
    <source>
        <dbReference type="EMBL" id="RNF76116.1"/>
    </source>
</evidence>
<dbReference type="GO" id="GO:0070681">
    <property type="term" value="P:glutaminyl-tRNAGln biosynthesis via transamidation"/>
    <property type="evidence" value="ECO:0007669"/>
    <property type="project" value="TreeGrafter"/>
</dbReference>
<dbReference type="HAMAP" id="MF_00122">
    <property type="entry name" value="GatC"/>
    <property type="match status" value="1"/>
</dbReference>
<dbReference type="GO" id="GO:0050567">
    <property type="term" value="F:glutaminyl-tRNA synthase (glutamine-hydrolyzing) activity"/>
    <property type="evidence" value="ECO:0007669"/>
    <property type="project" value="UniProtKB-UniRule"/>
</dbReference>
<dbReference type="EC" id="6.3.5.-" evidence="1"/>
<comment type="function">
    <text evidence="1">Allows the formation of correctly charged Asn-tRNA(Asn) or Gln-tRNA(Gln) through the transamidation of misacylated Asp-tRNA(Asn) or Glu-tRNA(Gln) in organisms which lack either or both of asparaginyl-tRNA or glutaminyl-tRNA synthetases. The reaction takes place in the presence of glutamine and ATP through an activated phospho-Asp-tRNA(Asn) or phospho-Glu-tRNA(Gln).</text>
</comment>
<accession>A0A3M8S8B6</accession>
<dbReference type="GO" id="GO:0050566">
    <property type="term" value="F:asparaginyl-tRNA synthase (glutamine-hydrolyzing) activity"/>
    <property type="evidence" value="ECO:0007669"/>
    <property type="project" value="RHEA"/>
</dbReference>
<comment type="catalytic activity">
    <reaction evidence="1">
        <text>L-aspartyl-tRNA(Asn) + L-glutamine + ATP + H2O = L-asparaginyl-tRNA(Asn) + L-glutamate + ADP + phosphate + 2 H(+)</text>
        <dbReference type="Rhea" id="RHEA:14513"/>
        <dbReference type="Rhea" id="RHEA-COMP:9674"/>
        <dbReference type="Rhea" id="RHEA-COMP:9677"/>
        <dbReference type="ChEBI" id="CHEBI:15377"/>
        <dbReference type="ChEBI" id="CHEBI:15378"/>
        <dbReference type="ChEBI" id="CHEBI:29985"/>
        <dbReference type="ChEBI" id="CHEBI:30616"/>
        <dbReference type="ChEBI" id="CHEBI:43474"/>
        <dbReference type="ChEBI" id="CHEBI:58359"/>
        <dbReference type="ChEBI" id="CHEBI:78515"/>
        <dbReference type="ChEBI" id="CHEBI:78516"/>
        <dbReference type="ChEBI" id="CHEBI:456216"/>
    </reaction>
</comment>
<organism evidence="2">
    <name type="scientific">Acidithiobacillus sulfuriphilus</name>
    <dbReference type="NCBI Taxonomy" id="1867749"/>
    <lineage>
        <taxon>Bacteria</taxon>
        <taxon>Pseudomonadati</taxon>
        <taxon>Pseudomonadota</taxon>
        <taxon>Acidithiobacillia</taxon>
        <taxon>Acidithiobacillales</taxon>
        <taxon>Acidithiobacillaceae</taxon>
        <taxon>Acidithiobacillus</taxon>
    </lineage>
</organism>
<dbReference type="RefSeq" id="WP_123101315.1">
    <property type="nucleotide sequence ID" value="NZ_CP127527.1"/>
</dbReference>
<dbReference type="PANTHER" id="PTHR15004">
    <property type="entry name" value="GLUTAMYL-TRNA(GLN) AMIDOTRANSFERASE SUBUNIT C, MITOCHONDRIAL"/>
    <property type="match status" value="1"/>
</dbReference>
<protein>
    <recommendedName>
        <fullName evidence="1">Aspartyl/glutamyl-tRNA(Asn/Gln) amidotransferase subunit C</fullName>
        <shortName evidence="1">Asp/Glu-ADT subunit C</shortName>
        <ecNumber evidence="1">6.3.5.-</ecNumber>
    </recommendedName>
</protein>
<dbReference type="InterPro" id="IPR003837">
    <property type="entry name" value="GatC"/>
</dbReference>
<comment type="subunit">
    <text evidence="1">Heterotrimer of A, B and C subunits.</text>
</comment>
<keyword evidence="1" id="KW-0547">Nucleotide-binding</keyword>
<dbReference type="GO" id="GO:0005524">
    <property type="term" value="F:ATP binding"/>
    <property type="evidence" value="ECO:0007669"/>
    <property type="project" value="UniProtKB-KW"/>
</dbReference>
<gene>
    <name evidence="1 2" type="primary">gatC</name>
    <name evidence="2" type="ORF">EC580_00760</name>
</gene>
<keyword evidence="2" id="KW-0808">Transferase</keyword>
<dbReference type="Gene3D" id="1.10.20.60">
    <property type="entry name" value="Glu-tRNAGln amidotransferase C subunit, N-terminal domain"/>
    <property type="match status" value="1"/>
</dbReference>
<dbReference type="InterPro" id="IPR036113">
    <property type="entry name" value="Asp/Glu-ADT_sf_sub_c"/>
</dbReference>